<organism evidence="1 2">
    <name type="scientific">Allofrancisella guangzhouensis</name>
    <dbReference type="NCBI Taxonomy" id="594679"/>
    <lineage>
        <taxon>Bacteria</taxon>
        <taxon>Pseudomonadati</taxon>
        <taxon>Pseudomonadota</taxon>
        <taxon>Gammaproteobacteria</taxon>
        <taxon>Thiotrichales</taxon>
        <taxon>Francisellaceae</taxon>
        <taxon>Allofrancisella</taxon>
    </lineage>
</organism>
<accession>A0A0A8E7V0</accession>
<name>A0A0A8E7V0_9GAMM</name>
<sequence length="356" mass="41281">MKKLLLATILAIPAMGYCGLIDWLTGYPEVREKLSQRLTEKYNSDKFEILELTYSDNLKGYNFKAKDITKDITGSGSYFPESGVIAANVFKKEMLKRDLERILKPYISQVSDNYNFVAGFGSVTPVEMSAKETMKIVDSTLDYMYEDGVDASKLIADKKGLVRIGIGLSIQSKQDPESIYKVLKMVYEVNKYFQEHDVGEYTLNIETFDVPDKFNISEWLKLQREYQRSGFSIADKYQDEELYKYAWGYLNIKSCRDSLLDWDKTCNIKYRTEKKKELVKVDKSTLKADKIHSIQDVAKYFEIYDNYGQPTVERITGQSGRKYVNEYWQAKNGRKVTPLDKTKYYPAVEKIISENK</sequence>
<gene>
    <name evidence="1" type="ORF">SD28_00405</name>
</gene>
<dbReference type="STRING" id="594679.SD28_00405"/>
<dbReference type="EMBL" id="CP010427">
    <property type="protein sequence ID" value="AJC48231.1"/>
    <property type="molecule type" value="Genomic_DNA"/>
</dbReference>
<protein>
    <submittedName>
        <fullName evidence="1">Uncharacterized protein</fullName>
    </submittedName>
</protein>
<dbReference type="KEGG" id="fgu:SD28_00405"/>
<dbReference type="HOGENOM" id="CLU_777911_0_0_6"/>
<keyword evidence="2" id="KW-1185">Reference proteome</keyword>
<evidence type="ECO:0000313" key="1">
    <source>
        <dbReference type="EMBL" id="AJC48231.1"/>
    </source>
</evidence>
<dbReference type="AlphaFoldDB" id="A0A0A8E7V0"/>
<dbReference type="OrthoDB" id="5606293at2"/>
<dbReference type="RefSeq" id="WP_039123004.1">
    <property type="nucleotide sequence ID" value="NZ_CP010427.1"/>
</dbReference>
<evidence type="ECO:0000313" key="2">
    <source>
        <dbReference type="Proteomes" id="UP000031104"/>
    </source>
</evidence>
<dbReference type="Proteomes" id="UP000031104">
    <property type="component" value="Chromosome"/>
</dbReference>
<proteinExistence type="predicted"/>
<reference evidence="1 2" key="1">
    <citation type="submission" date="2014-12" db="EMBL/GenBank/DDBJ databases">
        <title>Complete genome sequence of Francisella guanzhouensis strain 08HL01032 isolated from air-conditioning system in China.</title>
        <authorList>
            <person name="Svensson D."/>
            <person name="Ohrman C."/>
            <person name="Backman S."/>
            <person name="Karlsson E."/>
            <person name="Nilsson E."/>
            <person name="Bystrom M."/>
            <person name="Larkeryd A."/>
            <person name="Stenberg P."/>
            <person name="Scholtz H.C."/>
            <person name="Forsman M."/>
            <person name="Sjodin A."/>
        </authorList>
    </citation>
    <scope>NUCLEOTIDE SEQUENCE [LARGE SCALE GENOMIC DNA]</scope>
    <source>
        <strain evidence="1 2">08HL01032</strain>
    </source>
</reference>